<keyword evidence="7 16" id="KW-0479">Metal-binding</keyword>
<proteinExistence type="inferred from homology"/>
<dbReference type="GO" id="GO:0005743">
    <property type="term" value="C:mitochondrial inner membrane"/>
    <property type="evidence" value="ECO:0007669"/>
    <property type="project" value="UniProtKB-SubCell"/>
</dbReference>
<dbReference type="EMBL" id="MW401676">
    <property type="protein sequence ID" value="QQY98445.1"/>
    <property type="molecule type" value="Genomic_DNA"/>
</dbReference>
<comment type="catalytic activity">
    <reaction evidence="15">
        <text>4 Fe(II)-[cytochrome c] + O2 + 8 H(+)(in) = 4 Fe(III)-[cytochrome c] + 2 H2O + 4 H(+)(out)</text>
        <dbReference type="Rhea" id="RHEA:11436"/>
        <dbReference type="Rhea" id="RHEA-COMP:10350"/>
        <dbReference type="Rhea" id="RHEA-COMP:14399"/>
        <dbReference type="ChEBI" id="CHEBI:15377"/>
        <dbReference type="ChEBI" id="CHEBI:15378"/>
        <dbReference type="ChEBI" id="CHEBI:15379"/>
        <dbReference type="ChEBI" id="CHEBI:29033"/>
        <dbReference type="ChEBI" id="CHEBI:29034"/>
        <dbReference type="EC" id="7.1.1.9"/>
    </reaction>
    <physiologicalReaction direction="left-to-right" evidence="15">
        <dbReference type="Rhea" id="RHEA:11437"/>
    </physiologicalReaction>
</comment>
<keyword evidence="4 16" id="KW-0813">Transport</keyword>
<evidence type="ECO:0000313" key="20">
    <source>
        <dbReference type="EMBL" id="QQY98445.1"/>
    </source>
</evidence>
<dbReference type="NCBIfam" id="TIGR02866">
    <property type="entry name" value="CoxB"/>
    <property type="match status" value="1"/>
</dbReference>
<organism evidence="20">
    <name type="scientific">Chrysaora quinquecirrha</name>
    <name type="common">Sea nettle jellyfish</name>
    <name type="synonym">Dactylometra africana</name>
    <dbReference type="NCBI Taxonomy" id="6148"/>
    <lineage>
        <taxon>Eukaryota</taxon>
        <taxon>Metazoa</taxon>
        <taxon>Cnidaria</taxon>
        <taxon>Scyphozoa</taxon>
        <taxon>Semaeostomeae</taxon>
        <taxon>Pelagiidae</taxon>
        <taxon>Chrysaora</taxon>
    </lineage>
</organism>
<evidence type="ECO:0000256" key="17">
    <source>
        <dbReference type="SAM" id="Phobius"/>
    </source>
</evidence>
<dbReference type="SUPFAM" id="SSF81464">
    <property type="entry name" value="Cytochrome c oxidase subunit II-like, transmembrane region"/>
    <property type="match status" value="1"/>
</dbReference>
<dbReference type="PRINTS" id="PR01166">
    <property type="entry name" value="CYCOXIDASEII"/>
</dbReference>
<protein>
    <recommendedName>
        <fullName evidence="3 16">Cytochrome c oxidase subunit 2</fullName>
    </recommendedName>
</protein>
<keyword evidence="6 16" id="KW-0812">Transmembrane</keyword>
<dbReference type="InterPro" id="IPR036257">
    <property type="entry name" value="Cyt_c_oxidase_su2_TM_sf"/>
</dbReference>
<evidence type="ECO:0000256" key="7">
    <source>
        <dbReference type="ARBA" id="ARBA00022723"/>
    </source>
</evidence>
<evidence type="ECO:0000256" key="2">
    <source>
        <dbReference type="ARBA" id="ARBA00007866"/>
    </source>
</evidence>
<keyword evidence="16 20" id="KW-0496">Mitochondrion</keyword>
<feature type="domain" description="Cytochrome oxidase subunit II copper A binding" evidence="18">
    <location>
        <begin position="108"/>
        <end position="243"/>
    </location>
</feature>
<keyword evidence="13 16" id="KW-0186">Copper</keyword>
<evidence type="ECO:0000256" key="8">
    <source>
        <dbReference type="ARBA" id="ARBA00022792"/>
    </source>
</evidence>
<evidence type="ECO:0000256" key="11">
    <source>
        <dbReference type="ARBA" id="ARBA00022982"/>
    </source>
</evidence>
<dbReference type="GO" id="GO:0016491">
    <property type="term" value="F:oxidoreductase activity"/>
    <property type="evidence" value="ECO:0007669"/>
    <property type="project" value="InterPro"/>
</dbReference>
<evidence type="ECO:0000256" key="10">
    <source>
        <dbReference type="ARBA" id="ARBA00022967"/>
    </source>
</evidence>
<dbReference type="InterPro" id="IPR001505">
    <property type="entry name" value="Copper_CuA"/>
</dbReference>
<evidence type="ECO:0000259" key="18">
    <source>
        <dbReference type="PROSITE" id="PS50857"/>
    </source>
</evidence>
<dbReference type="FunFam" id="2.60.40.420:FF:000001">
    <property type="entry name" value="Cytochrome c oxidase subunit 2"/>
    <property type="match status" value="1"/>
</dbReference>
<gene>
    <name evidence="20" type="primary">COX2</name>
</gene>
<keyword evidence="12 17" id="KW-1133">Transmembrane helix</keyword>
<keyword evidence="8 16" id="KW-0999">Mitochondrion inner membrane</keyword>
<dbReference type="Gene3D" id="2.60.40.420">
    <property type="entry name" value="Cupredoxins - blue copper proteins"/>
    <property type="match status" value="1"/>
</dbReference>
<evidence type="ECO:0000256" key="9">
    <source>
        <dbReference type="ARBA" id="ARBA00022842"/>
    </source>
</evidence>
<dbReference type="PROSITE" id="PS50999">
    <property type="entry name" value="COX2_TM"/>
    <property type="match status" value="1"/>
</dbReference>
<comment type="subcellular location">
    <subcellularLocation>
        <location evidence="1 16">Mitochondrion inner membrane</location>
        <topology evidence="1 16">Multi-pass membrane protein</topology>
    </subcellularLocation>
</comment>
<dbReference type="GO" id="GO:0042773">
    <property type="term" value="P:ATP synthesis coupled electron transport"/>
    <property type="evidence" value="ECO:0007669"/>
    <property type="project" value="TreeGrafter"/>
</dbReference>
<evidence type="ECO:0000256" key="16">
    <source>
        <dbReference type="RuleBase" id="RU000457"/>
    </source>
</evidence>
<evidence type="ECO:0000256" key="6">
    <source>
        <dbReference type="ARBA" id="ARBA00022692"/>
    </source>
</evidence>
<evidence type="ECO:0000259" key="19">
    <source>
        <dbReference type="PROSITE" id="PS50999"/>
    </source>
</evidence>
<keyword evidence="10" id="KW-1278">Translocase</keyword>
<dbReference type="Pfam" id="PF00116">
    <property type="entry name" value="COX2"/>
    <property type="match status" value="1"/>
</dbReference>
<dbReference type="Gene3D" id="1.10.287.90">
    <property type="match status" value="1"/>
</dbReference>
<dbReference type="CDD" id="cd13912">
    <property type="entry name" value="CcO_II_C"/>
    <property type="match status" value="1"/>
</dbReference>
<dbReference type="InterPro" id="IPR011759">
    <property type="entry name" value="Cyt_c_oxidase_su2_TM_dom"/>
</dbReference>
<dbReference type="Pfam" id="PF02790">
    <property type="entry name" value="COX2_TM"/>
    <property type="match status" value="1"/>
</dbReference>
<dbReference type="InterPro" id="IPR002429">
    <property type="entry name" value="CcO_II-like_C"/>
</dbReference>
<feature type="transmembrane region" description="Helical" evidence="17">
    <location>
        <begin position="42"/>
        <end position="59"/>
    </location>
</feature>
<sequence length="249" mass="28594">MIKFLILINSILLNKDVAEDWQLSFQDSASPVMEEITFLHDQVMFIAPTISILILWLMFRSIINKYKYKFLVEGTLIEIVWTLIPAVILVFIAFPSLRLLYLMDEIMEPAITIKIVGHQWYWSYEYSDYESENLDFDSYMVPTTDLEGGDNRLLEVDNSLVLPIQTHVRILITGADVIHSFAVPTLGVKVDAIPGRLNQTNMFIKRSGLFYGQCSEICGTNHSFMPIVVRGVSLDKFINWIETKISEES</sequence>
<comment type="cofactor">
    <cofactor evidence="16">
        <name>Cu cation</name>
        <dbReference type="ChEBI" id="CHEBI:23378"/>
    </cofactor>
    <text evidence="16">Binds a copper A center.</text>
</comment>
<reference evidence="20" key="1">
    <citation type="submission" date="2020-12" db="EMBL/GenBank/DDBJ databases">
        <title>The complete mitochondrial genome of Chrysaora quinquecirrha.</title>
        <authorList>
            <person name="Xia W.X."/>
            <person name="Li H.R."/>
        </authorList>
    </citation>
    <scope>NUCLEOTIDE SEQUENCE</scope>
</reference>
<dbReference type="PROSITE" id="PS00078">
    <property type="entry name" value="COX2"/>
    <property type="match status" value="1"/>
</dbReference>
<evidence type="ECO:0000256" key="5">
    <source>
        <dbReference type="ARBA" id="ARBA00022660"/>
    </source>
</evidence>
<dbReference type="PANTHER" id="PTHR22888:SF9">
    <property type="entry name" value="CYTOCHROME C OXIDASE SUBUNIT 2"/>
    <property type="match status" value="1"/>
</dbReference>
<keyword evidence="14 16" id="KW-0472">Membrane</keyword>
<dbReference type="InterPro" id="IPR014222">
    <property type="entry name" value="Cyt_c_oxidase_su2"/>
</dbReference>
<dbReference type="GO" id="GO:0005507">
    <property type="term" value="F:copper ion binding"/>
    <property type="evidence" value="ECO:0007669"/>
    <property type="project" value="InterPro"/>
</dbReference>
<feature type="transmembrane region" description="Helical" evidence="17">
    <location>
        <begin position="71"/>
        <end position="94"/>
    </location>
</feature>
<dbReference type="InterPro" id="IPR008972">
    <property type="entry name" value="Cupredoxin"/>
</dbReference>
<accession>A0A7U1BFI1</accession>
<dbReference type="InterPro" id="IPR045187">
    <property type="entry name" value="CcO_II"/>
</dbReference>
<keyword evidence="9" id="KW-0460">Magnesium</keyword>
<evidence type="ECO:0000256" key="14">
    <source>
        <dbReference type="ARBA" id="ARBA00023136"/>
    </source>
</evidence>
<keyword evidence="5 16" id="KW-0679">Respiratory chain</keyword>
<comment type="similarity">
    <text evidence="2 16">Belongs to the cytochrome c oxidase subunit 2 family.</text>
</comment>
<dbReference type="AlphaFoldDB" id="A0A7U1BFI1"/>
<evidence type="ECO:0000256" key="1">
    <source>
        <dbReference type="ARBA" id="ARBA00004448"/>
    </source>
</evidence>
<feature type="domain" description="Cytochrome oxidase subunit II transmembrane region profile" evidence="19">
    <location>
        <begin position="17"/>
        <end position="107"/>
    </location>
</feature>
<evidence type="ECO:0000256" key="15">
    <source>
        <dbReference type="ARBA" id="ARBA00049512"/>
    </source>
</evidence>
<dbReference type="SUPFAM" id="SSF49503">
    <property type="entry name" value="Cupredoxins"/>
    <property type="match status" value="1"/>
</dbReference>
<keyword evidence="11 16" id="KW-0249">Electron transport</keyword>
<dbReference type="GO" id="GO:0004129">
    <property type="term" value="F:cytochrome-c oxidase activity"/>
    <property type="evidence" value="ECO:0007669"/>
    <property type="project" value="UniProtKB-EC"/>
</dbReference>
<evidence type="ECO:0000256" key="13">
    <source>
        <dbReference type="ARBA" id="ARBA00023008"/>
    </source>
</evidence>
<evidence type="ECO:0000256" key="12">
    <source>
        <dbReference type="ARBA" id="ARBA00022989"/>
    </source>
</evidence>
<geneLocation type="mitochondrion" evidence="20"/>
<evidence type="ECO:0000256" key="4">
    <source>
        <dbReference type="ARBA" id="ARBA00022448"/>
    </source>
</evidence>
<dbReference type="InterPro" id="IPR034210">
    <property type="entry name" value="CcO_II_C"/>
</dbReference>
<dbReference type="PANTHER" id="PTHR22888">
    <property type="entry name" value="CYTOCHROME C OXIDASE, SUBUNIT II"/>
    <property type="match status" value="1"/>
</dbReference>
<comment type="function">
    <text evidence="16">Component of the cytochrome c oxidase, the last enzyme in the mitochondrial electron transport chain which drives oxidative phosphorylation. The respiratory chain contains 3 multisubunit complexes succinate dehydrogenase (complex II, CII), ubiquinol-cytochrome c oxidoreductase (cytochrome b-c1 complex, complex III, CIII) and cytochrome c oxidase (complex IV, CIV), that cooperate to transfer electrons derived from NADH and succinate to molecular oxygen, creating an electrochemical gradient over the inner membrane that drives transmembrane transport and the ATP synthase. Cytochrome c oxidase is the component of the respiratory chain that catalyzes the reduction of oxygen to water. Electrons originating from reduced cytochrome c in the intermembrane space (IMS) are transferred via the dinuclear copper A center (CU(A)) of subunit 2 and heme A of subunit 1 to the active site in subunit 1, a binuclear center (BNC) formed by heme A3 and copper B (CU(B)). The BNC reduces molecular oxygen to 2 water molecules using 4 electrons from cytochrome c in the IMS and 4 protons from the mitochondrial matrix.</text>
</comment>
<evidence type="ECO:0000256" key="3">
    <source>
        <dbReference type="ARBA" id="ARBA00015946"/>
    </source>
</evidence>
<name>A0A7U1BFI1_CHRQI</name>
<dbReference type="PROSITE" id="PS50857">
    <property type="entry name" value="COX2_CUA"/>
    <property type="match status" value="1"/>
</dbReference>